<dbReference type="Pfam" id="PF01344">
    <property type="entry name" value="Kelch_1"/>
    <property type="match status" value="1"/>
</dbReference>
<evidence type="ECO:0000313" key="3">
    <source>
        <dbReference type="Proteomes" id="UP000694413"/>
    </source>
</evidence>
<keyword evidence="3" id="KW-1185">Reference proteome</keyword>
<proteinExistence type="predicted"/>
<keyword evidence="1" id="KW-0880">Kelch repeat</keyword>
<sequence length="135" mass="14426">MCCWTHLIPPIPPSTILVCSKPRPAWALQGSRGRHSFPEQPLLPLCSYDGTSDLATVESYDPVTNCWQPEVSMGTRRSCLGVALLVLPPPPSSCCSVIPARPPSASTKALCMQTAAGGGNLCVNKCSLSRQRLFS</sequence>
<reference evidence="2" key="2">
    <citation type="submission" date="2025-09" db="UniProtKB">
        <authorList>
            <consortium name="Ensembl"/>
        </authorList>
    </citation>
    <scope>IDENTIFICATION</scope>
</reference>
<accession>A0A8D2MAZ4</accession>
<evidence type="ECO:0000313" key="2">
    <source>
        <dbReference type="Ensembl" id="ENSZALP00000004730.1"/>
    </source>
</evidence>
<reference evidence="2" key="1">
    <citation type="submission" date="2025-08" db="UniProtKB">
        <authorList>
            <consortium name="Ensembl"/>
        </authorList>
    </citation>
    <scope>IDENTIFICATION</scope>
</reference>
<dbReference type="Ensembl" id="ENSZALT00000007117.1">
    <property type="protein sequence ID" value="ENSZALP00000004730.1"/>
    <property type="gene ID" value="ENSZALG00000004427.1"/>
</dbReference>
<protein>
    <submittedName>
        <fullName evidence="2">Uncharacterized protein</fullName>
    </submittedName>
</protein>
<dbReference type="InterPro" id="IPR006652">
    <property type="entry name" value="Kelch_1"/>
</dbReference>
<evidence type="ECO:0000256" key="1">
    <source>
        <dbReference type="ARBA" id="ARBA00022441"/>
    </source>
</evidence>
<dbReference type="AlphaFoldDB" id="A0A8D2MAZ4"/>
<organism evidence="2 3">
    <name type="scientific">Zonotrichia albicollis</name>
    <name type="common">White-throated sparrow</name>
    <name type="synonym">Fringilla albicollis</name>
    <dbReference type="NCBI Taxonomy" id="44394"/>
    <lineage>
        <taxon>Eukaryota</taxon>
        <taxon>Metazoa</taxon>
        <taxon>Chordata</taxon>
        <taxon>Craniata</taxon>
        <taxon>Vertebrata</taxon>
        <taxon>Euteleostomi</taxon>
        <taxon>Archelosauria</taxon>
        <taxon>Archosauria</taxon>
        <taxon>Dinosauria</taxon>
        <taxon>Saurischia</taxon>
        <taxon>Theropoda</taxon>
        <taxon>Coelurosauria</taxon>
        <taxon>Aves</taxon>
        <taxon>Neognathae</taxon>
        <taxon>Neoaves</taxon>
        <taxon>Telluraves</taxon>
        <taxon>Australaves</taxon>
        <taxon>Passeriformes</taxon>
        <taxon>Passerellidae</taxon>
        <taxon>Zonotrichia</taxon>
    </lineage>
</organism>
<name>A0A8D2MAZ4_ZONAL</name>
<dbReference type="Proteomes" id="UP000694413">
    <property type="component" value="Unassembled WGS sequence"/>
</dbReference>